<evidence type="ECO:0000256" key="7">
    <source>
        <dbReference type="ARBA" id="ARBA00049185"/>
    </source>
</evidence>
<accession>L8GTG7</accession>
<dbReference type="CDD" id="cd00609">
    <property type="entry name" value="AAT_like"/>
    <property type="match status" value="1"/>
</dbReference>
<evidence type="ECO:0000256" key="4">
    <source>
        <dbReference type="ARBA" id="ARBA00022576"/>
    </source>
</evidence>
<dbReference type="Gene3D" id="3.90.1150.10">
    <property type="entry name" value="Aspartate Aminotransferase, domain 1"/>
    <property type="match status" value="2"/>
</dbReference>
<dbReference type="EMBL" id="KB008032">
    <property type="protein sequence ID" value="ELR15416.1"/>
    <property type="molecule type" value="Genomic_DNA"/>
</dbReference>
<evidence type="ECO:0000313" key="11">
    <source>
        <dbReference type="Proteomes" id="UP000011083"/>
    </source>
</evidence>
<dbReference type="Pfam" id="PF00155">
    <property type="entry name" value="Aminotran_1_2"/>
    <property type="match status" value="2"/>
</dbReference>
<dbReference type="PANTHER" id="PTHR11879">
    <property type="entry name" value="ASPARTATE AMINOTRANSFERASE"/>
    <property type="match status" value="1"/>
</dbReference>
<dbReference type="Gene3D" id="3.40.640.10">
    <property type="entry name" value="Type I PLP-dependent aspartate aminotransferase-like (Major domain)"/>
    <property type="match status" value="2"/>
</dbReference>
<dbReference type="RefSeq" id="XP_004337429.1">
    <property type="nucleotide sequence ID" value="XM_004337381.1"/>
</dbReference>
<dbReference type="FunFam" id="3.90.1150.10:FF:000001">
    <property type="entry name" value="Aspartate aminotransferase"/>
    <property type="match status" value="1"/>
</dbReference>
<evidence type="ECO:0000256" key="1">
    <source>
        <dbReference type="ARBA" id="ARBA00001933"/>
    </source>
</evidence>
<comment type="miscellaneous">
    <text evidence="8">In eukaryotes there are cytoplasmic, mitochondrial and chloroplastic isozymes.</text>
</comment>
<evidence type="ECO:0000256" key="3">
    <source>
        <dbReference type="ARBA" id="ARBA00011738"/>
    </source>
</evidence>
<dbReference type="GO" id="GO:0030170">
    <property type="term" value="F:pyridoxal phosphate binding"/>
    <property type="evidence" value="ECO:0007669"/>
    <property type="project" value="InterPro"/>
</dbReference>
<comment type="similarity">
    <text evidence="2">Belongs to the class-I pyridoxal-phosphate-dependent aminotransferase family.</text>
</comment>
<keyword evidence="5 8" id="KW-0808">Transferase</keyword>
<evidence type="ECO:0000256" key="6">
    <source>
        <dbReference type="ARBA" id="ARBA00022898"/>
    </source>
</evidence>
<evidence type="ECO:0000256" key="8">
    <source>
        <dbReference type="RuleBase" id="RU000480"/>
    </source>
</evidence>
<keyword evidence="6" id="KW-0663">Pyridoxal phosphate</keyword>
<dbReference type="InterPro" id="IPR000796">
    <property type="entry name" value="Asp_trans"/>
</dbReference>
<protein>
    <recommendedName>
        <fullName evidence="8">Aspartate aminotransferase</fullName>
        <ecNumber evidence="8">2.6.1.1</ecNumber>
    </recommendedName>
</protein>
<feature type="domain" description="Aminotransferase class I/classII large" evidence="9">
    <location>
        <begin position="240"/>
        <end position="409"/>
    </location>
</feature>
<evidence type="ECO:0000256" key="2">
    <source>
        <dbReference type="ARBA" id="ARBA00007441"/>
    </source>
</evidence>
<dbReference type="PANTHER" id="PTHR11879:SF22">
    <property type="entry name" value="ASPARTATE AMINOTRANSFERASE, MITOCHONDRIAL"/>
    <property type="match status" value="1"/>
</dbReference>
<organism evidence="10 11">
    <name type="scientific">Acanthamoeba castellanii (strain ATCC 30010 / Neff)</name>
    <dbReference type="NCBI Taxonomy" id="1257118"/>
    <lineage>
        <taxon>Eukaryota</taxon>
        <taxon>Amoebozoa</taxon>
        <taxon>Discosea</taxon>
        <taxon>Longamoebia</taxon>
        <taxon>Centramoebida</taxon>
        <taxon>Acanthamoebidae</taxon>
        <taxon>Acanthamoeba</taxon>
    </lineage>
</organism>
<dbReference type="GeneID" id="14916090"/>
<evidence type="ECO:0000256" key="5">
    <source>
        <dbReference type="ARBA" id="ARBA00022679"/>
    </source>
</evidence>
<dbReference type="GO" id="GO:0006520">
    <property type="term" value="P:amino acid metabolic process"/>
    <property type="evidence" value="ECO:0007669"/>
    <property type="project" value="InterPro"/>
</dbReference>
<evidence type="ECO:0000313" key="10">
    <source>
        <dbReference type="EMBL" id="ELR15416.1"/>
    </source>
</evidence>
<dbReference type="PROSITE" id="PS00105">
    <property type="entry name" value="AA_TRANSFER_CLASS_1"/>
    <property type="match status" value="1"/>
</dbReference>
<dbReference type="PRINTS" id="PR00799">
    <property type="entry name" value="TRANSAMINASE"/>
</dbReference>
<dbReference type="OrthoDB" id="6752799at2759"/>
<comment type="cofactor">
    <cofactor evidence="1">
        <name>pyridoxal 5'-phosphate</name>
        <dbReference type="ChEBI" id="CHEBI:597326"/>
    </cofactor>
</comment>
<dbReference type="VEuPathDB" id="AmoebaDB:ACA1_276210"/>
<proteinExistence type="inferred from homology"/>
<dbReference type="Proteomes" id="UP000011083">
    <property type="component" value="Unassembled WGS sequence"/>
</dbReference>
<dbReference type="AlphaFoldDB" id="L8GTG7"/>
<dbReference type="InterPro" id="IPR004838">
    <property type="entry name" value="NHTrfase_class1_PyrdxlP-BS"/>
</dbReference>
<dbReference type="InterPro" id="IPR015424">
    <property type="entry name" value="PyrdxlP-dep_Trfase"/>
</dbReference>
<dbReference type="EC" id="2.6.1.1" evidence="8"/>
<comment type="subunit">
    <text evidence="3 8">Homodimer.</text>
</comment>
<reference evidence="10 11" key="1">
    <citation type="journal article" date="2013" name="Genome Biol.">
        <title>Genome of Acanthamoeba castellanii highlights extensive lateral gene transfer and early evolution of tyrosine kinase signaling.</title>
        <authorList>
            <person name="Clarke M."/>
            <person name="Lohan A.J."/>
            <person name="Liu B."/>
            <person name="Lagkouvardos I."/>
            <person name="Roy S."/>
            <person name="Zafar N."/>
            <person name="Bertelli C."/>
            <person name="Schilde C."/>
            <person name="Kianianmomeni A."/>
            <person name="Burglin T.R."/>
            <person name="Frech C."/>
            <person name="Turcotte B."/>
            <person name="Kopec K.O."/>
            <person name="Synnott J.M."/>
            <person name="Choo C."/>
            <person name="Paponov I."/>
            <person name="Finkler A."/>
            <person name="Soon Heng Tan C."/>
            <person name="Hutchins A.P."/>
            <person name="Weinmeier T."/>
            <person name="Rattei T."/>
            <person name="Chu J.S."/>
            <person name="Gimenez G."/>
            <person name="Irimia M."/>
            <person name="Rigden D.J."/>
            <person name="Fitzpatrick D.A."/>
            <person name="Lorenzo-Morales J."/>
            <person name="Bateman A."/>
            <person name="Chiu C.H."/>
            <person name="Tang P."/>
            <person name="Hegemann P."/>
            <person name="Fromm H."/>
            <person name="Raoult D."/>
            <person name="Greub G."/>
            <person name="Miranda-Saavedra D."/>
            <person name="Chen N."/>
            <person name="Nash P."/>
            <person name="Ginger M.L."/>
            <person name="Horn M."/>
            <person name="Schaap P."/>
            <person name="Caler L."/>
            <person name="Loftus B."/>
        </authorList>
    </citation>
    <scope>NUCLEOTIDE SEQUENCE [LARGE SCALE GENOMIC DNA]</scope>
    <source>
        <strain evidence="10 11">Neff</strain>
    </source>
</reference>
<evidence type="ECO:0000259" key="9">
    <source>
        <dbReference type="Pfam" id="PF00155"/>
    </source>
</evidence>
<dbReference type="SUPFAM" id="SSF53383">
    <property type="entry name" value="PLP-dependent transferases"/>
    <property type="match status" value="1"/>
</dbReference>
<comment type="catalytic activity">
    <reaction evidence="7 8">
        <text>L-aspartate + 2-oxoglutarate = oxaloacetate + L-glutamate</text>
        <dbReference type="Rhea" id="RHEA:21824"/>
        <dbReference type="ChEBI" id="CHEBI:16452"/>
        <dbReference type="ChEBI" id="CHEBI:16810"/>
        <dbReference type="ChEBI" id="CHEBI:29985"/>
        <dbReference type="ChEBI" id="CHEBI:29991"/>
        <dbReference type="EC" id="2.6.1.1"/>
    </reaction>
</comment>
<dbReference type="STRING" id="1257118.L8GTG7"/>
<gene>
    <name evidence="10" type="ORF">ACA1_276210</name>
</gene>
<dbReference type="InterPro" id="IPR015421">
    <property type="entry name" value="PyrdxlP-dep_Trfase_major"/>
</dbReference>
<sequence length="415" mass="46042">MRSCPQRRLLTLGFPSVSRTLGGRSSAVLVQRGYASSVWSHVPKGPEDPILGVTLAFNKDTSPKKMNLGVGAYRDDNNKPYILPTVRQATSDLQKRLDEGKEDHEYLGIVGDPSFNKAAIKLALGENSQHIIDKKVVTVQALSGTGALRIAGDFLNRFYTHNKQIFVPTPTWANHIPLFTDAGLEVKYYRYYDKAANGLDWKGLIDDINSAPNKSIILLHACAHNPTGQDPKLDHGDPEKDAAAVRYFVEQGHNIVLCQSFAKNFGLYGQRIGAVSFLTSTPEEAINVESQLKILVRPMYSNPPKQGAKIVSAILNNSELATEWRKEVKGMADRIITMRDRLVHGLKEAGSTRDWTHITDQIGMFCFSGLSPEQVDRLANEFHIYMTKNGRISMAGVTSHNVDYLAKAIHEVTKQ</sequence>
<keyword evidence="11" id="KW-1185">Reference proteome</keyword>
<dbReference type="InterPro" id="IPR015422">
    <property type="entry name" value="PyrdxlP-dep_Trfase_small"/>
</dbReference>
<dbReference type="GO" id="GO:0004069">
    <property type="term" value="F:L-aspartate:2-oxoglutarate aminotransferase activity"/>
    <property type="evidence" value="ECO:0007669"/>
    <property type="project" value="UniProtKB-EC"/>
</dbReference>
<name>L8GTG7_ACACF</name>
<dbReference type="GO" id="GO:0005739">
    <property type="term" value="C:mitochondrion"/>
    <property type="evidence" value="ECO:0007669"/>
    <property type="project" value="TreeGrafter"/>
</dbReference>
<dbReference type="InterPro" id="IPR004839">
    <property type="entry name" value="Aminotransferase_I/II_large"/>
</dbReference>
<dbReference type="OMA" id="GTWTHIT"/>
<keyword evidence="4 8" id="KW-0032">Aminotransferase</keyword>
<feature type="domain" description="Aminotransferase class I/classII large" evidence="9">
    <location>
        <begin position="64"/>
        <end position="235"/>
    </location>
</feature>
<dbReference type="KEGG" id="acan:ACA1_276210"/>